<evidence type="ECO:0000259" key="19">
    <source>
        <dbReference type="PROSITE" id="PS50404"/>
    </source>
</evidence>
<comment type="similarity">
    <text evidence="2 16">Belongs to the enoyl-CoA hydratase/isomerase family.</text>
</comment>
<dbReference type="EMBL" id="SPOF01000001">
    <property type="protein sequence ID" value="TIB17390.1"/>
    <property type="molecule type" value="Genomic_DNA"/>
</dbReference>
<dbReference type="SMART" id="SM00382">
    <property type="entry name" value="AAA"/>
    <property type="match status" value="2"/>
</dbReference>
<dbReference type="SUPFAM" id="SSF52540">
    <property type="entry name" value="P-loop containing nucleoside triphosphate hydrolases"/>
    <property type="match status" value="2"/>
</dbReference>
<dbReference type="PROSITE" id="PS50893">
    <property type="entry name" value="ABC_TRANSPORTER_2"/>
    <property type="match status" value="2"/>
</dbReference>
<dbReference type="GO" id="GO:0016887">
    <property type="term" value="F:ATP hydrolysis activity"/>
    <property type="evidence" value="ECO:0007669"/>
    <property type="project" value="InterPro"/>
</dbReference>
<dbReference type="Pfam" id="PF00378">
    <property type="entry name" value="ECH_1"/>
    <property type="match status" value="1"/>
</dbReference>
<evidence type="ECO:0000259" key="22">
    <source>
        <dbReference type="PROSITE" id="PS50929"/>
    </source>
</evidence>
<evidence type="ECO:0000256" key="15">
    <source>
        <dbReference type="ARBA" id="ARBA00073937"/>
    </source>
</evidence>
<dbReference type="CDD" id="cd18604">
    <property type="entry name" value="ABC_6TM_VMR1_D2_like"/>
    <property type="match status" value="1"/>
</dbReference>
<feature type="transmembrane region" description="Helical" evidence="18">
    <location>
        <begin position="1667"/>
        <end position="1688"/>
    </location>
</feature>
<dbReference type="InterPro" id="IPR014748">
    <property type="entry name" value="Enoyl-CoA_hydra_C"/>
</dbReference>
<keyword evidence="4" id="KW-0813">Transport</keyword>
<dbReference type="InterPro" id="IPR003439">
    <property type="entry name" value="ABC_transporter-like_ATP-bd"/>
</dbReference>
<feature type="transmembrane region" description="Helical" evidence="18">
    <location>
        <begin position="779"/>
        <end position="796"/>
    </location>
</feature>
<dbReference type="InterPro" id="IPR036640">
    <property type="entry name" value="ABC1_TM_sf"/>
</dbReference>
<evidence type="ECO:0000256" key="9">
    <source>
        <dbReference type="ARBA" id="ARBA00022840"/>
    </source>
</evidence>
<dbReference type="PANTHER" id="PTHR24223">
    <property type="entry name" value="ATP-BINDING CASSETTE SUB-FAMILY C"/>
    <property type="match status" value="1"/>
</dbReference>
<dbReference type="InterPro" id="IPR036282">
    <property type="entry name" value="Glutathione-S-Trfase_C_sf"/>
</dbReference>
<feature type="domain" description="ABC transporter" evidence="21">
    <location>
        <begin position="1762"/>
        <end position="2012"/>
    </location>
</feature>
<gene>
    <name evidence="23" type="ORF">E3P90_00049</name>
</gene>
<proteinExistence type="inferred from homology"/>
<dbReference type="InterPro" id="IPR004045">
    <property type="entry name" value="Glutathione_S-Trfase_N"/>
</dbReference>
<dbReference type="PROSITE" id="PS50405">
    <property type="entry name" value="GST_CTER"/>
    <property type="match status" value="1"/>
</dbReference>
<accession>A0A4T0JMS5</accession>
<keyword evidence="12 18" id="KW-0472">Membrane</keyword>
<dbReference type="InterPro" id="IPR010987">
    <property type="entry name" value="Glutathione-S-Trfase_C-like"/>
</dbReference>
<evidence type="ECO:0000256" key="7">
    <source>
        <dbReference type="ARBA" id="ARBA00022741"/>
    </source>
</evidence>
<dbReference type="InterPro" id="IPR029045">
    <property type="entry name" value="ClpP/crotonase-like_dom_sf"/>
</dbReference>
<evidence type="ECO:0000256" key="13">
    <source>
        <dbReference type="ARBA" id="ARBA00023180"/>
    </source>
</evidence>
<keyword evidence="6" id="KW-0677">Repeat</keyword>
<keyword evidence="8" id="KW-0276">Fatty acid metabolism</keyword>
<dbReference type="GO" id="GO:0000329">
    <property type="term" value="C:fungal-type vacuole membrane"/>
    <property type="evidence" value="ECO:0007669"/>
    <property type="project" value="TreeGrafter"/>
</dbReference>
<evidence type="ECO:0000256" key="17">
    <source>
        <dbReference type="SAM" id="MobiDB-lite"/>
    </source>
</evidence>
<dbReference type="GO" id="GO:0005524">
    <property type="term" value="F:ATP binding"/>
    <property type="evidence" value="ECO:0007669"/>
    <property type="project" value="UniProtKB-KW"/>
</dbReference>
<feature type="domain" description="ABC transporter" evidence="21">
    <location>
        <begin position="1077"/>
        <end position="1320"/>
    </location>
</feature>
<dbReference type="InterPro" id="IPR040079">
    <property type="entry name" value="Glutathione_S-Trfase"/>
</dbReference>
<feature type="transmembrane region" description="Helical" evidence="18">
    <location>
        <begin position="1582"/>
        <end position="1602"/>
    </location>
</feature>
<keyword evidence="13" id="KW-0325">Glycoprotein</keyword>
<dbReference type="InterPro" id="IPR001753">
    <property type="entry name" value="Enoyl-CoA_hydra/iso"/>
</dbReference>
<dbReference type="Gene3D" id="3.90.226.10">
    <property type="entry name" value="2-enoyl-CoA Hydratase, Chain A, domain 1"/>
    <property type="match status" value="1"/>
</dbReference>
<evidence type="ECO:0000256" key="14">
    <source>
        <dbReference type="ARBA" id="ARBA00023239"/>
    </source>
</evidence>
<dbReference type="Gene3D" id="1.20.1050.10">
    <property type="match status" value="1"/>
</dbReference>
<dbReference type="CDD" id="cd18596">
    <property type="entry name" value="ABC_6TM_VMR1_D1_like"/>
    <property type="match status" value="1"/>
</dbReference>
<keyword evidence="5 18" id="KW-0812">Transmembrane</keyword>
<feature type="transmembrane region" description="Helical" evidence="18">
    <location>
        <begin position="629"/>
        <end position="646"/>
    </location>
</feature>
<feature type="transmembrane region" description="Helical" evidence="18">
    <location>
        <begin position="600"/>
        <end position="617"/>
    </location>
</feature>
<organism evidence="23 24">
    <name type="scientific">Wallemia ichthyophaga</name>
    <dbReference type="NCBI Taxonomy" id="245174"/>
    <lineage>
        <taxon>Eukaryota</taxon>
        <taxon>Fungi</taxon>
        <taxon>Dikarya</taxon>
        <taxon>Basidiomycota</taxon>
        <taxon>Wallemiomycotina</taxon>
        <taxon>Wallemiomycetes</taxon>
        <taxon>Wallemiales</taxon>
        <taxon>Wallemiaceae</taxon>
        <taxon>Wallemia</taxon>
    </lineage>
</organism>
<dbReference type="SUPFAM" id="SSF47616">
    <property type="entry name" value="GST C-terminal domain-like"/>
    <property type="match status" value="1"/>
</dbReference>
<feature type="transmembrane region" description="Helical" evidence="18">
    <location>
        <begin position="1405"/>
        <end position="1426"/>
    </location>
</feature>
<dbReference type="Proteomes" id="UP000306954">
    <property type="component" value="Unassembled WGS sequence"/>
</dbReference>
<evidence type="ECO:0000259" key="20">
    <source>
        <dbReference type="PROSITE" id="PS50405"/>
    </source>
</evidence>
<dbReference type="PROSITE" id="PS50404">
    <property type="entry name" value="GST_NTER"/>
    <property type="match status" value="1"/>
</dbReference>
<sequence length="2030" mass="226641">MSAYTNLKADMPLRSVQLISLHRPNALNALNRHLMAELDDVLQKAQSDSQIKCVVLTGSEKAFAAGADIKEMKDISFVDAYKQDFLSSWNKIREFRKPLIGAVSGYALGGGFEVAMATDILLASNSAKFGQPEINLGIIPGGGGTQRLIRAVGKAKAMEMILTGRMIKAQEACERGLVSQVLDAEQLMPEALKVAEEIANKSAISVQAAKEAVNAAHEMPLSEGLRFERRLFHQLFATKDQKEGMLQPQKALLADISSLVTMIKFEIWSYPGGPNPFKVLNFLEELGFTHRADYIIHNLEFGDHPQRGVKGEFFLRINPNGRVPALVDHRNNHLVVWESGAILQYLARRYGQEQYMGKDLNEQAAVTQWLDFQISGHGPIQGQVNYFKHFWKSVTGEDPPPLVIKRYENECYRVFSVLEGQLIRQKAAGSDFIALDRYTVADISFHGWLRLTNVAQLSFEQFPLVQAWVERMEKRPSTQRAALAQASQVAARRPAIALQDNVASLHNSKAENAFNIASTYFRIENDMILNQVHKIHPIKGYRFYNRCFSIVEFSVALASLITLSTNRPQILTLLPLYAYWVYLGFIALESSFTSNFNFERLVLGSLYLVINAIIYGFRTSFPSNIREYLILAFAVTYILPSIFLPYQTDNVSTKAQGGPKTPAALEEPTSVLSRISFFYIDPYIFKHFRIPVNHQSQIPSLRSDNLTSYILLKFRSLSSTPPTVTNFVPRLFKCFRRDLGYMVVMSAFKSVCTLSAPFCLQRILKHISSRGDGTRDHEAFLFAFLLFVGQVAGSLFNQQALLIGRKLCINLRSTLISEVFLKSLRRKYSQGEKKSEKEDESTEESESKEESSSSSNEGRIINLVSVDAFKTSEISAYLHFVFPECPLTIVLAITGLYQLLGKSALVGISVLLLTIPLTYFVNRIFIKIQTELLQKIDARLDLATEVLSNIHLVKLNAWEDRLIEKMNITRAKELSVLKKRFAAWILNGILMWGTPIAVTVCTFMAHTKLFGQVLISQEAFTALLLFRFPLEVLPEVIVHVLQAKISCERIAEYINNEADTSKYQQLSGPKDIGDPTIGFKNATLVYEGDGSQGFALRKFNLDFPVSKFSVVAGPVGSGKTSLLDSLLGELSLIDGRVFMPCSMNADEVVTDERTGLKDAVAYAPQAPFLLSTTIKENILFGSPFNKNRYDKVLKACALLPDLALFDDGDETEVGEKGTTCSGGQKARIALARAIYSSAKHVLLDDVLSAVDSQTGQNLLKNALLGPLMRNRTVILVTHHVAMCAAKASYVVFLRDGLVDGAGTPVELQKQGLLDVSHDEIEQNPPEEPKANEAHDKRLETVQGGHHLISNNIMVEGYATPTLDKRSHSIADGEEAPESDNIAPKKTRIEEEKKSEGAVSAKVYKLYAASLGGGIFWSIMFFTFIGAQTSEVAASYWLRLWTSSYDKAADVFSYIVTRTSMLFVPGDDIAAASLINTHDETNYYLAIYVLVSFGYIVLTSLCMFVMFNASVNASRKLYDRMLTRVMKTRSRFFDSTPTGRIMNRMSKDIEVVDQETAPVVLWFLHSLVLALFILLVITFAAPAFIFGAIIVAIVYYLIGALYLQTSRDVKRIESLTRSPIFSTFFECLNGVVSIRAYAATNRFQNRVFELLDENNAGFLMLWYTNRWLSLRIDVAAAMISLTTAIFLLLDKSISPSMAGFALSYAITFNEAALWVVRLSAQTEINLNSVERIGEYLDLEPEQKEDEGEIPGPEWPSENSYIDIRSLSVRYSPELRRVLDNVSFVVKPGEKVGICGRTGSGKSTLVLCLNRILELESGLISIDGNDISELKLEALRSRMTTIPQEAQLFGGTLRENLDPFDEFTDDEIWEVLKRVKLASSMDLSVTSLSESANIDRTSIKSLNEKVAQSGKNFSAGQRQLLALARGLLKLSHAKSNILLLDESTANLDSHSDEIIQRALRYDMDNVTILCVAHRLRTIADYDKILVLDAGRVVEYDTPANLYKKNSNFTSLCKQSGEDAELAKIIFEKEERK</sequence>
<dbReference type="InterPro" id="IPR050173">
    <property type="entry name" value="ABC_transporter_C-like"/>
</dbReference>
<dbReference type="CDD" id="cd03048">
    <property type="entry name" value="GST_N_Ure2p_like"/>
    <property type="match status" value="1"/>
</dbReference>
<evidence type="ECO:0000256" key="5">
    <source>
        <dbReference type="ARBA" id="ARBA00022692"/>
    </source>
</evidence>
<keyword evidence="10 18" id="KW-1133">Transmembrane helix</keyword>
<evidence type="ECO:0000256" key="12">
    <source>
        <dbReference type="ARBA" id="ARBA00023136"/>
    </source>
</evidence>
<dbReference type="GO" id="GO:0140359">
    <property type="term" value="F:ABC-type transporter activity"/>
    <property type="evidence" value="ECO:0007669"/>
    <property type="project" value="InterPro"/>
</dbReference>
<feature type="transmembrane region" description="Helical" evidence="18">
    <location>
        <begin position="739"/>
        <end position="759"/>
    </location>
</feature>
<dbReference type="SFLD" id="SFLDG00358">
    <property type="entry name" value="Main_(cytGST)"/>
    <property type="match status" value="1"/>
</dbReference>
<dbReference type="SUPFAM" id="SSF52096">
    <property type="entry name" value="ClpP/crotonase"/>
    <property type="match status" value="1"/>
</dbReference>
<dbReference type="PROSITE" id="PS00211">
    <property type="entry name" value="ABC_TRANSPORTER_1"/>
    <property type="match status" value="2"/>
</dbReference>
<dbReference type="CDD" id="cd06558">
    <property type="entry name" value="crotonase-like"/>
    <property type="match status" value="1"/>
</dbReference>
<dbReference type="InterPro" id="IPR036249">
    <property type="entry name" value="Thioredoxin-like_sf"/>
</dbReference>
<dbReference type="FunFam" id="3.40.50.300:FF:000630">
    <property type="entry name" value="ATP-binding cassette (ABC) transporter, putative"/>
    <property type="match status" value="1"/>
</dbReference>
<dbReference type="SUPFAM" id="SSF52833">
    <property type="entry name" value="Thioredoxin-like"/>
    <property type="match status" value="1"/>
</dbReference>
<feature type="domain" description="ABC transmembrane type-1" evidence="22">
    <location>
        <begin position="1418"/>
        <end position="1720"/>
    </location>
</feature>
<dbReference type="FunFam" id="3.40.50.300:FF:000825">
    <property type="entry name" value="ABC bile acid transporter"/>
    <property type="match status" value="1"/>
</dbReference>
<dbReference type="InterPro" id="IPR003593">
    <property type="entry name" value="AAA+_ATPase"/>
</dbReference>
<feature type="transmembrane region" description="Helical" evidence="18">
    <location>
        <begin position="1482"/>
        <end position="1506"/>
    </location>
</feature>
<evidence type="ECO:0000259" key="21">
    <source>
        <dbReference type="PROSITE" id="PS50893"/>
    </source>
</evidence>
<feature type="transmembrane region" description="Helical" evidence="18">
    <location>
        <begin position="876"/>
        <end position="897"/>
    </location>
</feature>
<dbReference type="InterPro" id="IPR004046">
    <property type="entry name" value="GST_C"/>
</dbReference>
<dbReference type="Pfam" id="PF00043">
    <property type="entry name" value="GST_C"/>
    <property type="match status" value="1"/>
</dbReference>
<evidence type="ECO:0000313" key="23">
    <source>
        <dbReference type="EMBL" id="TIB17390.1"/>
    </source>
</evidence>
<dbReference type="GO" id="GO:0004300">
    <property type="term" value="F:enoyl-CoA hydratase activity"/>
    <property type="evidence" value="ECO:0007669"/>
    <property type="project" value="UniProtKB-EC"/>
</dbReference>
<dbReference type="InterPro" id="IPR027417">
    <property type="entry name" value="P-loop_NTPase"/>
</dbReference>
<feature type="transmembrane region" description="Helical" evidence="18">
    <location>
        <begin position="904"/>
        <end position="926"/>
    </location>
</feature>
<dbReference type="EC" id="4.2.1.17" evidence="3"/>
<dbReference type="Pfam" id="PF00664">
    <property type="entry name" value="ABC_membrane"/>
    <property type="match status" value="2"/>
</dbReference>
<dbReference type="InterPro" id="IPR011527">
    <property type="entry name" value="ABC1_TM_dom"/>
</dbReference>
<dbReference type="PROSITE" id="PS50929">
    <property type="entry name" value="ABC_TM1F"/>
    <property type="match status" value="2"/>
</dbReference>
<dbReference type="SUPFAM" id="SSF90123">
    <property type="entry name" value="ABC transporter transmembrane region"/>
    <property type="match status" value="2"/>
</dbReference>
<evidence type="ECO:0000256" key="4">
    <source>
        <dbReference type="ARBA" id="ARBA00022448"/>
    </source>
</evidence>
<dbReference type="Gene3D" id="3.40.50.300">
    <property type="entry name" value="P-loop containing nucleotide triphosphate hydrolases"/>
    <property type="match status" value="2"/>
</dbReference>
<reference evidence="23 24" key="1">
    <citation type="submission" date="2019-03" db="EMBL/GenBank/DDBJ databases">
        <title>Sequencing 23 genomes of Wallemia ichthyophaga.</title>
        <authorList>
            <person name="Gostincar C."/>
        </authorList>
    </citation>
    <scope>NUCLEOTIDE SEQUENCE [LARGE SCALE GENOMIC DNA]</scope>
    <source>
        <strain evidence="23 24">EXF-8621</strain>
    </source>
</reference>
<dbReference type="Pfam" id="PF00005">
    <property type="entry name" value="ABC_tran"/>
    <property type="match status" value="2"/>
</dbReference>
<comment type="subcellular location">
    <subcellularLocation>
        <location evidence="1">Membrane</location>
        <topology evidence="1">Multi-pass membrane protein</topology>
    </subcellularLocation>
</comment>
<comment type="caution">
    <text evidence="23">The sequence shown here is derived from an EMBL/GenBank/DDBJ whole genome shotgun (WGS) entry which is preliminary data.</text>
</comment>
<dbReference type="FunFam" id="1.20.1560.10:FF:000013">
    <property type="entry name" value="ABC transporter C family member 2"/>
    <property type="match status" value="1"/>
</dbReference>
<dbReference type="Pfam" id="PF02798">
    <property type="entry name" value="GST_N"/>
    <property type="match status" value="1"/>
</dbReference>
<name>A0A4T0JMS5_WALIC</name>
<feature type="region of interest" description="Disordered" evidence="17">
    <location>
        <begin position="832"/>
        <end position="854"/>
    </location>
</feature>
<protein>
    <recommendedName>
        <fullName evidence="15">Probable enoyl-CoA hydratase, mitochondrial</fullName>
        <ecNumber evidence="3">4.2.1.17</ecNumber>
    </recommendedName>
</protein>
<evidence type="ECO:0000313" key="24">
    <source>
        <dbReference type="Proteomes" id="UP000306954"/>
    </source>
</evidence>
<feature type="transmembrane region" description="Helical" evidence="18">
    <location>
        <begin position="1558"/>
        <end position="1576"/>
    </location>
</feature>
<keyword evidence="7" id="KW-0547">Nucleotide-binding</keyword>
<evidence type="ECO:0000256" key="6">
    <source>
        <dbReference type="ARBA" id="ARBA00022737"/>
    </source>
</evidence>
<dbReference type="CDD" id="cd03244">
    <property type="entry name" value="ABCC_MRP_domain2"/>
    <property type="match status" value="1"/>
</dbReference>
<feature type="domain" description="ABC transmembrane type-1" evidence="22">
    <location>
        <begin position="742"/>
        <end position="1003"/>
    </location>
</feature>
<feature type="compositionally biased region" description="Acidic residues" evidence="17">
    <location>
        <begin position="838"/>
        <end position="847"/>
    </location>
</feature>
<dbReference type="PANTHER" id="PTHR24223:SF353">
    <property type="entry name" value="ABC TRANSPORTER ATP-BINDING PROTEIN_PERMEASE VMR1-RELATED"/>
    <property type="match status" value="1"/>
</dbReference>
<evidence type="ECO:0000256" key="8">
    <source>
        <dbReference type="ARBA" id="ARBA00022832"/>
    </source>
</evidence>
<dbReference type="Gene3D" id="1.20.1560.10">
    <property type="entry name" value="ABC transporter type 1, transmembrane domain"/>
    <property type="match status" value="2"/>
</dbReference>
<keyword evidence="14" id="KW-0456">Lyase</keyword>
<dbReference type="InterPro" id="IPR017871">
    <property type="entry name" value="ABC_transporter-like_CS"/>
</dbReference>
<evidence type="ECO:0000256" key="1">
    <source>
        <dbReference type="ARBA" id="ARBA00004141"/>
    </source>
</evidence>
<feature type="transmembrane region" description="Helical" evidence="18">
    <location>
        <begin position="981"/>
        <end position="1005"/>
    </location>
</feature>
<evidence type="ECO:0000256" key="16">
    <source>
        <dbReference type="RuleBase" id="RU003707"/>
    </source>
</evidence>
<evidence type="ECO:0000256" key="18">
    <source>
        <dbReference type="SAM" id="Phobius"/>
    </source>
</evidence>
<dbReference type="Gene3D" id="3.40.30.10">
    <property type="entry name" value="Glutaredoxin"/>
    <property type="match status" value="1"/>
</dbReference>
<keyword evidence="11" id="KW-0443">Lipid metabolism</keyword>
<evidence type="ECO:0000256" key="11">
    <source>
        <dbReference type="ARBA" id="ARBA00023098"/>
    </source>
</evidence>
<keyword evidence="9" id="KW-0067">ATP-binding</keyword>
<feature type="domain" description="GST C-terminal" evidence="20">
    <location>
        <begin position="359"/>
        <end position="498"/>
    </location>
</feature>
<dbReference type="Gene3D" id="1.10.12.10">
    <property type="entry name" value="Lyase 2-enoyl-coa Hydratase, Chain A, domain 2"/>
    <property type="match status" value="1"/>
</dbReference>
<feature type="transmembrane region" description="Helical" evidence="18">
    <location>
        <begin position="570"/>
        <end position="588"/>
    </location>
</feature>
<dbReference type="FunFam" id="3.90.226.10:FF:000019">
    <property type="entry name" value="Enoyl-CoA hydratase, mitochondrial"/>
    <property type="match status" value="1"/>
</dbReference>
<dbReference type="SFLD" id="SFLDS00019">
    <property type="entry name" value="Glutathione_Transferase_(cytos"/>
    <property type="match status" value="1"/>
</dbReference>
<evidence type="ECO:0000256" key="3">
    <source>
        <dbReference type="ARBA" id="ARBA00012076"/>
    </source>
</evidence>
<dbReference type="InterPro" id="IPR018376">
    <property type="entry name" value="Enoyl-CoA_hyd/isom_CS"/>
</dbReference>
<evidence type="ECO:0000256" key="2">
    <source>
        <dbReference type="ARBA" id="ARBA00005254"/>
    </source>
</evidence>
<dbReference type="GO" id="GO:0006631">
    <property type="term" value="P:fatty acid metabolic process"/>
    <property type="evidence" value="ECO:0007669"/>
    <property type="project" value="UniProtKB-KW"/>
</dbReference>
<dbReference type="PROSITE" id="PS00166">
    <property type="entry name" value="ENOYL_COA_HYDRATASE"/>
    <property type="match status" value="1"/>
</dbReference>
<dbReference type="FunFam" id="1.10.12.10:FF:000001">
    <property type="entry name" value="Probable enoyl-CoA hydratase, mitochondrial"/>
    <property type="match status" value="1"/>
</dbReference>
<feature type="domain" description="GST N-terminal" evidence="19">
    <location>
        <begin position="263"/>
        <end position="354"/>
    </location>
</feature>
<evidence type="ECO:0000256" key="10">
    <source>
        <dbReference type="ARBA" id="ARBA00022989"/>
    </source>
</evidence>
<dbReference type="CDD" id="cd03250">
    <property type="entry name" value="ABCC_MRP_domain1"/>
    <property type="match status" value="1"/>
</dbReference>